<keyword evidence="1" id="KW-0808">Transferase</keyword>
<protein>
    <submittedName>
        <fullName evidence="4">Bifunctional NMN adenylyltransferase/Nudix hydrolase</fullName>
    </submittedName>
</protein>
<evidence type="ECO:0000313" key="5">
    <source>
        <dbReference type="Proteomes" id="UP001401887"/>
    </source>
</evidence>
<organism evidence="4 5">
    <name type="scientific">Deinococcus carri</name>
    <dbReference type="NCBI Taxonomy" id="1211323"/>
    <lineage>
        <taxon>Bacteria</taxon>
        <taxon>Thermotogati</taxon>
        <taxon>Deinococcota</taxon>
        <taxon>Deinococci</taxon>
        <taxon>Deinococcales</taxon>
        <taxon>Deinococcaceae</taxon>
        <taxon>Deinococcus</taxon>
    </lineage>
</organism>
<proteinExistence type="predicted"/>
<dbReference type="Gene3D" id="3.40.50.620">
    <property type="entry name" value="HUPs"/>
    <property type="match status" value="1"/>
</dbReference>
<comment type="caution">
    <text evidence="4">The sequence shown here is derived from an EMBL/GenBank/DDBJ whole genome shotgun (WGS) entry which is preliminary data.</text>
</comment>
<gene>
    <name evidence="4" type="ORF">Dcar01_00601</name>
</gene>
<evidence type="ECO:0000256" key="1">
    <source>
        <dbReference type="ARBA" id="ARBA00022679"/>
    </source>
</evidence>
<dbReference type="RefSeq" id="WP_345460651.1">
    <property type="nucleotide sequence ID" value="NZ_BAABRP010000001.1"/>
</dbReference>
<feature type="domain" description="Cytidyltransferase-like" evidence="3">
    <location>
        <begin position="7"/>
        <end position="63"/>
    </location>
</feature>
<dbReference type="GO" id="GO:0016779">
    <property type="term" value="F:nucleotidyltransferase activity"/>
    <property type="evidence" value="ECO:0007669"/>
    <property type="project" value="UniProtKB-KW"/>
</dbReference>
<dbReference type="PANTHER" id="PTHR21342">
    <property type="entry name" value="PHOSPHOPANTETHEINE ADENYLYLTRANSFERASE"/>
    <property type="match status" value="1"/>
</dbReference>
<dbReference type="NCBIfam" id="NF003789">
    <property type="entry name" value="PRK05379.2-1"/>
    <property type="match status" value="1"/>
</dbReference>
<dbReference type="SUPFAM" id="SSF55811">
    <property type="entry name" value="Nudix"/>
    <property type="match status" value="1"/>
</dbReference>
<dbReference type="PANTHER" id="PTHR21342:SF0">
    <property type="entry name" value="BIFUNCTIONAL NMN ADENYLYLTRANSFERASE_NUDIX HYDROLASE"/>
    <property type="match status" value="1"/>
</dbReference>
<evidence type="ECO:0000259" key="3">
    <source>
        <dbReference type="Pfam" id="PF01467"/>
    </source>
</evidence>
<dbReference type="NCBIfam" id="TIGR00125">
    <property type="entry name" value="cyt_tran_rel"/>
    <property type="match status" value="1"/>
</dbReference>
<reference evidence="4 5" key="1">
    <citation type="submission" date="2024-02" db="EMBL/GenBank/DDBJ databases">
        <title>Deinococcus carri NBRC 110142.</title>
        <authorList>
            <person name="Ichikawa N."/>
            <person name="Katano-Makiyama Y."/>
            <person name="Hidaka K."/>
        </authorList>
    </citation>
    <scope>NUCLEOTIDE SEQUENCE [LARGE SCALE GENOMIC DNA]</scope>
    <source>
        <strain evidence="4 5">NBRC 110142</strain>
    </source>
</reference>
<dbReference type="Proteomes" id="UP001401887">
    <property type="component" value="Unassembled WGS sequence"/>
</dbReference>
<dbReference type="Pfam" id="PF01467">
    <property type="entry name" value="CTP_transf_like"/>
    <property type="match status" value="1"/>
</dbReference>
<sequence length="315" mass="34032">MTAPAAVFVGRFQPPHRAHVATVLYALEQAGRVLVLLGSANLARSVRNPFSAPERAAMFGAALREAGVRRGRVTFRPLPDRFDAELWAADVRAAAAEVFGPETPILLVGFEKDASTAYLRWFPGWERLPVPLVPGLNATDLRAAFLTGRPLPDSVPGAVRPFLARFALTPAYARLRAEWQAVEAARAGLPPGVHLHEERWLHLREEAVWLHTRRSAIGNGLWELPGRVLPPGESPAFPAHAVFDHPARALVAPTAAHVWLGPPPAAFPARPVPLARALALPRRFFEDHHVMLTRLLGGVSGGGPDPKPGVPHTAG</sequence>
<keyword evidence="2 4" id="KW-0548">Nucleotidyltransferase</keyword>
<keyword evidence="4" id="KW-0378">Hydrolase</keyword>
<name>A0ABP9W3F3_9DEIO</name>
<dbReference type="GO" id="GO:0016787">
    <property type="term" value="F:hydrolase activity"/>
    <property type="evidence" value="ECO:0007669"/>
    <property type="project" value="UniProtKB-KW"/>
</dbReference>
<evidence type="ECO:0000313" key="4">
    <source>
        <dbReference type="EMBL" id="GAA5511887.1"/>
    </source>
</evidence>
<dbReference type="EMBL" id="BAABRP010000001">
    <property type="protein sequence ID" value="GAA5511887.1"/>
    <property type="molecule type" value="Genomic_DNA"/>
</dbReference>
<dbReference type="SUPFAM" id="SSF52374">
    <property type="entry name" value="Nucleotidylyl transferase"/>
    <property type="match status" value="1"/>
</dbReference>
<dbReference type="InterPro" id="IPR004821">
    <property type="entry name" value="Cyt_trans-like"/>
</dbReference>
<evidence type="ECO:0000256" key="2">
    <source>
        <dbReference type="ARBA" id="ARBA00022695"/>
    </source>
</evidence>
<accession>A0ABP9W3F3</accession>
<dbReference type="InterPro" id="IPR014729">
    <property type="entry name" value="Rossmann-like_a/b/a_fold"/>
</dbReference>
<dbReference type="InterPro" id="IPR015797">
    <property type="entry name" value="NUDIX_hydrolase-like_dom_sf"/>
</dbReference>
<keyword evidence="5" id="KW-1185">Reference proteome</keyword>